<protein>
    <submittedName>
        <fullName evidence="1">Unannotated protein</fullName>
    </submittedName>
</protein>
<evidence type="ECO:0000313" key="1">
    <source>
        <dbReference type="EMBL" id="CAB4691232.1"/>
    </source>
</evidence>
<gene>
    <name evidence="1" type="ORF">UFOPK2576_00439</name>
</gene>
<organism evidence="1">
    <name type="scientific">freshwater metagenome</name>
    <dbReference type="NCBI Taxonomy" id="449393"/>
    <lineage>
        <taxon>unclassified sequences</taxon>
        <taxon>metagenomes</taxon>
        <taxon>ecological metagenomes</taxon>
    </lineage>
</organism>
<proteinExistence type="predicted"/>
<dbReference type="AlphaFoldDB" id="A0A6J6NZ65"/>
<sequence>MKPSQVPHLIQAPSLAKSTPIEFECGLTPAFFNLSNKLAIYGSCASGGYGNGLDLFGSVGSSPVVPWTLYNCSAWQ</sequence>
<dbReference type="EMBL" id="CAEZXQ010000044">
    <property type="protein sequence ID" value="CAB4691232.1"/>
    <property type="molecule type" value="Genomic_DNA"/>
</dbReference>
<accession>A0A6J6NZ65</accession>
<name>A0A6J6NZ65_9ZZZZ</name>
<reference evidence="1" key="1">
    <citation type="submission" date="2020-05" db="EMBL/GenBank/DDBJ databases">
        <authorList>
            <person name="Chiriac C."/>
            <person name="Salcher M."/>
            <person name="Ghai R."/>
            <person name="Kavagutti S V."/>
        </authorList>
    </citation>
    <scope>NUCLEOTIDE SEQUENCE</scope>
</reference>